<feature type="region of interest" description="Disordered" evidence="7">
    <location>
        <begin position="1"/>
        <end position="25"/>
    </location>
</feature>
<dbReference type="PROSITE" id="PS50102">
    <property type="entry name" value="RRM"/>
    <property type="match status" value="2"/>
</dbReference>
<dbReference type="CDD" id="cd12391">
    <property type="entry name" value="RRM1_SART3"/>
    <property type="match status" value="1"/>
</dbReference>
<feature type="compositionally biased region" description="Acidic residues" evidence="7">
    <location>
        <begin position="14"/>
        <end position="25"/>
    </location>
</feature>
<dbReference type="SMART" id="SM00386">
    <property type="entry name" value="HAT"/>
    <property type="match status" value="8"/>
</dbReference>
<name>A0ABN7RSL7_OIKDI</name>
<accession>A0ABN7RSL7</accession>
<gene>
    <name evidence="9" type="ORF">OKIOD_LOCUS2378</name>
</gene>
<dbReference type="Gene3D" id="3.30.70.330">
    <property type="match status" value="2"/>
</dbReference>
<organism evidence="9 10">
    <name type="scientific">Oikopleura dioica</name>
    <name type="common">Tunicate</name>
    <dbReference type="NCBI Taxonomy" id="34765"/>
    <lineage>
        <taxon>Eukaryota</taxon>
        <taxon>Metazoa</taxon>
        <taxon>Chordata</taxon>
        <taxon>Tunicata</taxon>
        <taxon>Appendicularia</taxon>
        <taxon>Copelata</taxon>
        <taxon>Oikopleuridae</taxon>
        <taxon>Oikopleura</taxon>
    </lineage>
</organism>
<dbReference type="Pfam" id="PF23241">
    <property type="entry name" value="HAT_PRP39_C"/>
    <property type="match status" value="1"/>
</dbReference>
<dbReference type="Pfam" id="PF00076">
    <property type="entry name" value="RRM_1"/>
    <property type="match status" value="2"/>
</dbReference>
<feature type="region of interest" description="Disordered" evidence="7">
    <location>
        <begin position="875"/>
        <end position="923"/>
    </location>
</feature>
<evidence type="ECO:0000259" key="8">
    <source>
        <dbReference type="PROSITE" id="PS50102"/>
    </source>
</evidence>
<dbReference type="SMART" id="SM00360">
    <property type="entry name" value="RRM"/>
    <property type="match status" value="2"/>
</dbReference>
<evidence type="ECO:0000256" key="4">
    <source>
        <dbReference type="ARBA" id="ARBA00023187"/>
    </source>
</evidence>
<keyword evidence="4" id="KW-0508">mRNA splicing</keyword>
<dbReference type="InterPro" id="IPR034217">
    <property type="entry name" value="SART3_RRM1"/>
</dbReference>
<dbReference type="CDD" id="cd00590">
    <property type="entry name" value="RRM_SF"/>
    <property type="match status" value="1"/>
</dbReference>
<dbReference type="InterPro" id="IPR003107">
    <property type="entry name" value="HAT"/>
</dbReference>
<dbReference type="InterPro" id="IPR035979">
    <property type="entry name" value="RBD_domain_sf"/>
</dbReference>
<feature type="compositionally biased region" description="Basic and acidic residues" evidence="7">
    <location>
        <begin position="632"/>
        <end position="642"/>
    </location>
</feature>
<dbReference type="InterPro" id="IPR011990">
    <property type="entry name" value="TPR-like_helical_dom_sf"/>
</dbReference>
<dbReference type="Gene3D" id="1.25.40.10">
    <property type="entry name" value="Tetratricopeptide repeat domain"/>
    <property type="match status" value="2"/>
</dbReference>
<dbReference type="InterPro" id="IPR059164">
    <property type="entry name" value="HAT_PRP39_C"/>
</dbReference>
<evidence type="ECO:0000256" key="6">
    <source>
        <dbReference type="PROSITE-ProRule" id="PRU00176"/>
    </source>
</evidence>
<feature type="region of interest" description="Disordered" evidence="7">
    <location>
        <begin position="558"/>
        <end position="661"/>
    </location>
</feature>
<feature type="domain" description="RRM" evidence="8">
    <location>
        <begin position="760"/>
        <end position="836"/>
    </location>
</feature>
<evidence type="ECO:0000256" key="3">
    <source>
        <dbReference type="ARBA" id="ARBA00022737"/>
    </source>
</evidence>
<keyword evidence="5" id="KW-0539">Nucleus</keyword>
<feature type="compositionally biased region" description="Low complexity" evidence="7">
    <location>
        <begin position="875"/>
        <end position="884"/>
    </location>
</feature>
<dbReference type="InterPro" id="IPR000504">
    <property type="entry name" value="RRM_dom"/>
</dbReference>
<evidence type="ECO:0000256" key="7">
    <source>
        <dbReference type="SAM" id="MobiDB-lite"/>
    </source>
</evidence>
<dbReference type="PANTHER" id="PTHR17204">
    <property type="entry name" value="PRE-MRNA PROCESSING PROTEIN PRP39-RELATED"/>
    <property type="match status" value="1"/>
</dbReference>
<keyword evidence="3" id="KW-0677">Repeat</keyword>
<feature type="compositionally biased region" description="Polar residues" evidence="7">
    <location>
        <begin position="568"/>
        <end position="581"/>
    </location>
</feature>
<sequence>MPEQEIKHYHGNDGSDDSSDDEDMADASIKSIKDELALNPSNYDKHLELIKICKESGELDELRTARENFAAIFPLTEKLWIEWIADETSLTETEEEHEKLVELYETAVGDYLCPDLWLNYCQYALRWLGAEGGLGKFRALCERAITQVGLHPEKGAPIWEIYRETETALDGEDKKERVTKILRRQVALPLYDNEVAFKELKQIDSELWKKVKCDYDAAKIKLKEIDEFEAKLRLTDNPSELGEIWKEYLKYEIKKSDPVRIEFAYDRATTQLCLNPALWLEFLAWAKKIKSPNLRKISVRAARNCSWDENLWLERLSLTDEDPMKVFDDAVEALEGVGIERLQGLLWQLVLIYRRRATQNDDDMEDSLSNISDDAKNAFRTAVKKAIQISLSLSASDLVQEFETFAAEVEMVFFDELPRGRSKFEKLLKSNFGQDGKNWVRFAELEQFHGDLQLVRKIYKKGIMFSKVNCYDIFMKALHFERMYGTQEDLESTVSSIAKKQEENIRKEQKEAAEKEKAQKRAEKQSKKIGKKEFKAMAFVKQIDESQGNSDDAACIEPERKKHKKNPKQNGDSGASVSPQKMETDSSESMNPPAGDFKAPMPMAPPMGLPVAFGSKKPVQPKKRPPPIQKTDNNKKPSKNEEKEELDPNQPKFKHAETTEEKERTVYVSNMDYKLKNPEKELKKIFVGCGEIEEFRMVKNGVLFRGYGYVLFKEKKGHDNALLRDRTKINGRPCFVSKFSEPGDSKNKKDFKFNDGKEDHRVFVKHPKPLSIDEIRQVFEKCGTIIDTRLPETREGRRKPFFYVEFATALEATKANLMLHQKEVFGHVIEVLVSDPPKRGKQASDEPKIIDISKTAYATPRSKFNLVPRNIKSSAQAATKKATSVPSKPAPEPVSEEKSDSGEKSQKPKKAGLSNADFAKLFS</sequence>
<evidence type="ECO:0000313" key="9">
    <source>
        <dbReference type="EMBL" id="CAG5085144.1"/>
    </source>
</evidence>
<dbReference type="Pfam" id="PF23240">
    <property type="entry name" value="HAT_PRP39_N"/>
    <property type="match status" value="1"/>
</dbReference>
<evidence type="ECO:0000313" key="10">
    <source>
        <dbReference type="Proteomes" id="UP001158576"/>
    </source>
</evidence>
<evidence type="ECO:0000256" key="2">
    <source>
        <dbReference type="ARBA" id="ARBA00022664"/>
    </source>
</evidence>
<dbReference type="EMBL" id="OU015568">
    <property type="protein sequence ID" value="CAG5085144.1"/>
    <property type="molecule type" value="Genomic_DNA"/>
</dbReference>
<reference evidence="9 10" key="1">
    <citation type="submission" date="2021-04" db="EMBL/GenBank/DDBJ databases">
        <authorList>
            <person name="Bliznina A."/>
        </authorList>
    </citation>
    <scope>NUCLEOTIDE SEQUENCE [LARGE SCALE GENOMIC DNA]</scope>
</reference>
<proteinExistence type="predicted"/>
<feature type="domain" description="RRM" evidence="8">
    <location>
        <begin position="664"/>
        <end position="741"/>
    </location>
</feature>
<dbReference type="PANTHER" id="PTHR17204:SF25">
    <property type="entry name" value="RRM DOMAIN-CONTAINING PROTEIN"/>
    <property type="match status" value="1"/>
</dbReference>
<comment type="subcellular location">
    <subcellularLocation>
        <location evidence="1">Nucleus</location>
    </subcellularLocation>
</comment>
<evidence type="ECO:0000256" key="1">
    <source>
        <dbReference type="ARBA" id="ARBA00004123"/>
    </source>
</evidence>
<keyword evidence="2" id="KW-0507">mRNA processing</keyword>
<feature type="compositionally biased region" description="Basic and acidic residues" evidence="7">
    <location>
        <begin position="895"/>
        <end position="906"/>
    </location>
</feature>
<dbReference type="SUPFAM" id="SSF54928">
    <property type="entry name" value="RNA-binding domain, RBD"/>
    <property type="match status" value="1"/>
</dbReference>
<keyword evidence="6" id="KW-0694">RNA-binding</keyword>
<keyword evidence="10" id="KW-1185">Reference proteome</keyword>
<protein>
    <submittedName>
        <fullName evidence="9">Oidioi.mRNA.OKI2018_I69.PAR.g10820.t1.cds</fullName>
    </submittedName>
</protein>
<feature type="compositionally biased region" description="Basic and acidic residues" evidence="7">
    <location>
        <begin position="1"/>
        <end position="13"/>
    </location>
</feature>
<dbReference type="InterPro" id="IPR012677">
    <property type="entry name" value="Nucleotide-bd_a/b_plait_sf"/>
</dbReference>
<dbReference type="SUPFAM" id="SSF48452">
    <property type="entry name" value="TPR-like"/>
    <property type="match status" value="1"/>
</dbReference>
<feature type="region of interest" description="Disordered" evidence="7">
    <location>
        <begin position="501"/>
        <end position="529"/>
    </location>
</feature>
<evidence type="ECO:0000256" key="5">
    <source>
        <dbReference type="ARBA" id="ARBA00023242"/>
    </source>
</evidence>
<dbReference type="Proteomes" id="UP001158576">
    <property type="component" value="Chromosome PAR"/>
</dbReference>